<reference evidence="5 6" key="1">
    <citation type="submission" date="2018-08" db="EMBL/GenBank/DDBJ databases">
        <title>A genome reference for cultivated species of the human gut microbiota.</title>
        <authorList>
            <person name="Zou Y."/>
            <person name="Xue W."/>
            <person name="Luo G."/>
        </authorList>
    </citation>
    <scope>NUCLEOTIDE SEQUENCE [LARGE SCALE GENOMIC DNA]</scope>
    <source>
        <strain evidence="5 6">AF18-46</strain>
    </source>
</reference>
<dbReference type="Proteomes" id="UP000284731">
    <property type="component" value="Unassembled WGS sequence"/>
</dbReference>
<dbReference type="InterPro" id="IPR005320">
    <property type="entry name" value="Peptidase_S51"/>
</dbReference>
<evidence type="ECO:0000313" key="5">
    <source>
        <dbReference type="EMBL" id="RGT58023.1"/>
    </source>
</evidence>
<dbReference type="RefSeq" id="WP_118764426.1">
    <property type="nucleotide sequence ID" value="NZ_CABJCF010000001.1"/>
</dbReference>
<organism evidence="5 6">
    <name type="scientific">Solobacterium moorei</name>
    <dbReference type="NCBI Taxonomy" id="102148"/>
    <lineage>
        <taxon>Bacteria</taxon>
        <taxon>Bacillati</taxon>
        <taxon>Bacillota</taxon>
        <taxon>Erysipelotrichia</taxon>
        <taxon>Erysipelotrichales</taxon>
        <taxon>Erysipelotrichaceae</taxon>
        <taxon>Solobacterium</taxon>
    </lineage>
</organism>
<dbReference type="EMBL" id="QRWX01000001">
    <property type="protein sequence ID" value="RGT58023.1"/>
    <property type="molecule type" value="Genomic_DNA"/>
</dbReference>
<dbReference type="Gene3D" id="3.40.50.880">
    <property type="match status" value="1"/>
</dbReference>
<evidence type="ECO:0000256" key="4">
    <source>
        <dbReference type="ARBA" id="ARBA00022825"/>
    </source>
</evidence>
<dbReference type="Pfam" id="PF03575">
    <property type="entry name" value="Peptidase_S51"/>
    <property type="match status" value="1"/>
</dbReference>
<keyword evidence="3" id="KW-0378">Hydrolase</keyword>
<accession>A0A412PIQ4</accession>
<dbReference type="GO" id="GO:0006508">
    <property type="term" value="P:proteolysis"/>
    <property type="evidence" value="ECO:0007669"/>
    <property type="project" value="UniProtKB-KW"/>
</dbReference>
<name>A0A412PIQ4_9FIRM</name>
<keyword evidence="4" id="KW-0720">Serine protease</keyword>
<proteinExistence type="inferred from homology"/>
<dbReference type="InterPro" id="IPR029062">
    <property type="entry name" value="Class_I_gatase-like"/>
</dbReference>
<gene>
    <name evidence="5" type="ORF">DWX20_02970</name>
</gene>
<dbReference type="GO" id="GO:0008236">
    <property type="term" value="F:serine-type peptidase activity"/>
    <property type="evidence" value="ECO:0007669"/>
    <property type="project" value="UniProtKB-KW"/>
</dbReference>
<evidence type="ECO:0000256" key="2">
    <source>
        <dbReference type="ARBA" id="ARBA00022670"/>
    </source>
</evidence>
<dbReference type="SUPFAM" id="SSF52317">
    <property type="entry name" value="Class I glutamine amidotransferase-like"/>
    <property type="match status" value="1"/>
</dbReference>
<comment type="similarity">
    <text evidence="1">Belongs to the peptidase S51 family.</text>
</comment>
<comment type="caution">
    <text evidence="5">The sequence shown here is derived from an EMBL/GenBank/DDBJ whole genome shotgun (WGS) entry which is preliminary data.</text>
</comment>
<evidence type="ECO:0000313" key="6">
    <source>
        <dbReference type="Proteomes" id="UP000284731"/>
    </source>
</evidence>
<dbReference type="AlphaFoldDB" id="A0A412PIQ4"/>
<protein>
    <submittedName>
        <fullName evidence="5">Dipeptidase E</fullName>
    </submittedName>
</protein>
<evidence type="ECO:0000256" key="3">
    <source>
        <dbReference type="ARBA" id="ARBA00022801"/>
    </source>
</evidence>
<evidence type="ECO:0000256" key="1">
    <source>
        <dbReference type="ARBA" id="ARBA00006534"/>
    </source>
</evidence>
<sequence length="229" mass="26107">MRYYLCSSLVDYSKMELHNEYHWVEDLVKHVHFPCHVLLVASSPDDIEKTRHYAQEIVDVMDKHGLCLSGFDILDRSSANRIKELIDKADIIIAMGGHVPTQNTFFQEVDLKKHLQAFNGIWIGSSAGSMNSATLVYAQPELEGEVIDPTYKRFVRGLGLTKKIILPHYSSWKNDVVDGFRLLEDVTYPDSQGHTFYLMEDGSYVLGDTEEKIEEVVGEHFVLRDGVII</sequence>
<keyword evidence="2" id="KW-0645">Protease</keyword>